<keyword evidence="2" id="KW-1185">Reference proteome</keyword>
<reference evidence="1 2" key="1">
    <citation type="submission" date="2024-01" db="EMBL/GenBank/DDBJ databases">
        <title>The genomes of 5 underutilized Papilionoideae crops provide insights into root nodulation and disease resistanc.</title>
        <authorList>
            <person name="Jiang F."/>
        </authorList>
    </citation>
    <scope>NUCLEOTIDE SEQUENCE [LARGE SCALE GENOMIC DNA]</scope>
    <source>
        <strain evidence="1">LVBAO_FW01</strain>
        <tissue evidence="1">Leaves</tissue>
    </source>
</reference>
<sequence>MVHCLRETNVGVALNWELRLHKHGSFHTIVLRLSMTVASLSRDPIDAAFRGLEKAIMAAHDLTYEPLATEPITAPSMFA</sequence>
<organism evidence="1 2">
    <name type="scientific">Canavalia gladiata</name>
    <name type="common">Sword bean</name>
    <name type="synonym">Dolichos gladiatus</name>
    <dbReference type="NCBI Taxonomy" id="3824"/>
    <lineage>
        <taxon>Eukaryota</taxon>
        <taxon>Viridiplantae</taxon>
        <taxon>Streptophyta</taxon>
        <taxon>Embryophyta</taxon>
        <taxon>Tracheophyta</taxon>
        <taxon>Spermatophyta</taxon>
        <taxon>Magnoliopsida</taxon>
        <taxon>eudicotyledons</taxon>
        <taxon>Gunneridae</taxon>
        <taxon>Pentapetalae</taxon>
        <taxon>rosids</taxon>
        <taxon>fabids</taxon>
        <taxon>Fabales</taxon>
        <taxon>Fabaceae</taxon>
        <taxon>Papilionoideae</taxon>
        <taxon>50 kb inversion clade</taxon>
        <taxon>NPAAA clade</taxon>
        <taxon>indigoferoid/millettioid clade</taxon>
        <taxon>Phaseoleae</taxon>
        <taxon>Canavalia</taxon>
    </lineage>
</organism>
<dbReference type="AlphaFoldDB" id="A0AAN9JXV4"/>
<dbReference type="Proteomes" id="UP001367508">
    <property type="component" value="Unassembled WGS sequence"/>
</dbReference>
<name>A0AAN9JXV4_CANGL</name>
<gene>
    <name evidence="1" type="ORF">VNO77_44226</name>
</gene>
<evidence type="ECO:0000313" key="2">
    <source>
        <dbReference type="Proteomes" id="UP001367508"/>
    </source>
</evidence>
<evidence type="ECO:0000313" key="1">
    <source>
        <dbReference type="EMBL" id="KAK7306298.1"/>
    </source>
</evidence>
<dbReference type="EMBL" id="JAYMYQ010000011">
    <property type="protein sequence ID" value="KAK7306298.1"/>
    <property type="molecule type" value="Genomic_DNA"/>
</dbReference>
<comment type="caution">
    <text evidence="1">The sequence shown here is derived from an EMBL/GenBank/DDBJ whole genome shotgun (WGS) entry which is preliminary data.</text>
</comment>
<accession>A0AAN9JXV4</accession>
<proteinExistence type="predicted"/>
<protein>
    <submittedName>
        <fullName evidence="1">Uncharacterized protein</fullName>
    </submittedName>
</protein>